<evidence type="ECO:0000313" key="3">
    <source>
        <dbReference type="Proteomes" id="UP000532194"/>
    </source>
</evidence>
<dbReference type="AlphaFoldDB" id="A0A7Y0EN78"/>
<organism evidence="2 3">
    <name type="scientific">Bifidobacterium oedipodis</name>
    <dbReference type="NCBI Taxonomy" id="2675322"/>
    <lineage>
        <taxon>Bacteria</taxon>
        <taxon>Bacillati</taxon>
        <taxon>Actinomycetota</taxon>
        <taxon>Actinomycetes</taxon>
        <taxon>Bifidobacteriales</taxon>
        <taxon>Bifidobacteriaceae</taxon>
        <taxon>Bifidobacterium</taxon>
    </lineage>
</organism>
<sequence length="271" mass="30535">MVRPDAIDNAQGSNGSSHTSSGTDLERRNRADEVAALLGQARFGRYLDDAADDVDLAIALCQWNQRFAGILHSQLGYVELAVRNTLDRQLRELSFREKGSQDWCLPGNAPDLVNRLIRGTLHDANDRARADARQRVRRGSHRVNAEVIHDDVLSQLMWGTWVKLIGNPETSEKTLDQQELWMTATRNAFPYASDGETGRIKTSLGLQYIRRVRNNEAHYDNLYKEARNVNKIIGTSMSLLNSINPAFTHNWIDTAALRRAARELNTILSAK</sequence>
<dbReference type="EMBL" id="JAAIII010000001">
    <property type="protein sequence ID" value="NMM93398.1"/>
    <property type="molecule type" value="Genomic_DNA"/>
</dbReference>
<evidence type="ECO:0000256" key="1">
    <source>
        <dbReference type="SAM" id="MobiDB-lite"/>
    </source>
</evidence>
<gene>
    <name evidence="2" type="ORF">G1C95_0583</name>
</gene>
<comment type="caution">
    <text evidence="2">The sequence shown here is derived from an EMBL/GenBank/DDBJ whole genome shotgun (WGS) entry which is preliminary data.</text>
</comment>
<feature type="compositionally biased region" description="Low complexity" evidence="1">
    <location>
        <begin position="12"/>
        <end position="23"/>
    </location>
</feature>
<protein>
    <submittedName>
        <fullName evidence="2">Ycg4K</fullName>
    </submittedName>
</protein>
<dbReference type="Proteomes" id="UP000532194">
    <property type="component" value="Unassembled WGS sequence"/>
</dbReference>
<feature type="region of interest" description="Disordered" evidence="1">
    <location>
        <begin position="1"/>
        <end position="26"/>
    </location>
</feature>
<accession>A0A7Y0EN78</accession>
<proteinExistence type="predicted"/>
<dbReference type="RefSeq" id="WP_169171414.1">
    <property type="nucleotide sequence ID" value="NZ_JAAIII010000001.1"/>
</dbReference>
<reference evidence="2 3" key="1">
    <citation type="submission" date="2020-02" db="EMBL/GenBank/DDBJ databases">
        <title>Characterization of phylogenetic diversity of novel bifidobacterial species isolated in Czech ZOOs.</title>
        <authorList>
            <person name="Lugli G.A."/>
            <person name="Vera N.B."/>
            <person name="Ventura M."/>
        </authorList>
    </citation>
    <scope>NUCLEOTIDE SEQUENCE [LARGE SCALE GENOMIC DNA]</scope>
    <source>
        <strain evidence="2 3">DSM 109957</strain>
    </source>
</reference>
<keyword evidence="3" id="KW-1185">Reference proteome</keyword>
<name>A0A7Y0EN78_9BIFI</name>
<evidence type="ECO:0000313" key="2">
    <source>
        <dbReference type="EMBL" id="NMM93398.1"/>
    </source>
</evidence>